<organism evidence="1 2">
    <name type="scientific">Acinetobacter celticus</name>
    <dbReference type="NCBI Taxonomy" id="1891224"/>
    <lineage>
        <taxon>Bacteria</taxon>
        <taxon>Pseudomonadati</taxon>
        <taxon>Pseudomonadota</taxon>
        <taxon>Gammaproteobacteria</taxon>
        <taxon>Moraxellales</taxon>
        <taxon>Moraxellaceae</taxon>
        <taxon>Acinetobacter</taxon>
    </lineage>
</organism>
<proteinExistence type="predicted"/>
<protein>
    <submittedName>
        <fullName evidence="1">Uncharacterized protein</fullName>
    </submittedName>
</protein>
<sequence length="288" mass="33547">MNTGDIKQLENFYSIFLEIENSVSQISYKYISVDEFKKLTPIEWHYKYWYENIQKFHICGLTSILRLKKWYEAVESAYKSQNYYGFCAALRGGIEACADSFYSLNGCVVTIAENFSLIKLALEKVPLDIDKFSISQELEDSLIHYSYARKLTNSEKVKCDNSHNAEQVRTYLNSLKNEKIIELYAELCQVTHPSAYSLTPFFINISENEQCYHSLDIDKKLMDKILLNYVNPIINTIEVTLGPALCSLKIVNLLFDSIDNHLRTDENLLIILSEYKFWQILEEKINKI</sequence>
<comment type="caution">
    <text evidence="1">The sequence shown here is derived from an EMBL/GenBank/DDBJ whole genome shotgun (WGS) entry which is preliminary data.</text>
</comment>
<reference evidence="1 2" key="1">
    <citation type="submission" date="2016-07" db="EMBL/GenBank/DDBJ databases">
        <title>Acinetobacter sp. ANC 4603.</title>
        <authorList>
            <person name="Radolfova-Krizova L."/>
            <person name="Nemec A."/>
        </authorList>
    </citation>
    <scope>NUCLEOTIDE SEQUENCE [LARGE SCALE GENOMIC DNA]</scope>
    <source>
        <strain evidence="1 2">ANC 4603</strain>
    </source>
</reference>
<evidence type="ECO:0000313" key="1">
    <source>
        <dbReference type="EMBL" id="ODA12727.1"/>
    </source>
</evidence>
<evidence type="ECO:0000313" key="2">
    <source>
        <dbReference type="Proteomes" id="UP000186553"/>
    </source>
</evidence>
<dbReference type="AlphaFoldDB" id="A0A1C3CVH3"/>
<dbReference type="EMBL" id="MBDL01000010">
    <property type="protein sequence ID" value="ODA12727.1"/>
    <property type="molecule type" value="Genomic_DNA"/>
</dbReference>
<gene>
    <name evidence="1" type="ORF">BBP83_09210</name>
</gene>
<accession>A0A1C3CVH3</accession>
<name>A0A1C3CVH3_9GAMM</name>
<keyword evidence="2" id="KW-1185">Reference proteome</keyword>
<dbReference type="OrthoDB" id="8444651at2"/>
<dbReference type="Proteomes" id="UP000186553">
    <property type="component" value="Unassembled WGS sequence"/>
</dbReference>
<dbReference type="RefSeq" id="WP_068888164.1">
    <property type="nucleotide sequence ID" value="NZ_CBCRUU010000004.1"/>
</dbReference>